<dbReference type="Gene3D" id="2.60.40.200">
    <property type="entry name" value="Superoxide dismutase, copper/zinc binding domain"/>
    <property type="match status" value="1"/>
</dbReference>
<dbReference type="RefSeq" id="WP_189413118.1">
    <property type="nucleotide sequence ID" value="NZ_BMSM01000001.1"/>
</dbReference>
<gene>
    <name evidence="2" type="ORF">J2S47_002013</name>
</gene>
<dbReference type="GO" id="GO:0004784">
    <property type="term" value="F:superoxide dismutase activity"/>
    <property type="evidence" value="ECO:0007669"/>
    <property type="project" value="UniProtKB-EC"/>
</dbReference>
<organism evidence="2 3">
    <name type="scientific">Streptomyces griseoviridis</name>
    <dbReference type="NCBI Taxonomy" id="45398"/>
    <lineage>
        <taxon>Bacteria</taxon>
        <taxon>Bacillati</taxon>
        <taxon>Actinomycetota</taxon>
        <taxon>Actinomycetes</taxon>
        <taxon>Kitasatosporales</taxon>
        <taxon>Streptomycetaceae</taxon>
        <taxon>Streptomyces</taxon>
    </lineage>
</organism>
<dbReference type="EMBL" id="JAURUD010000001">
    <property type="protein sequence ID" value="MDP9681511.1"/>
    <property type="molecule type" value="Genomic_DNA"/>
</dbReference>
<sequence>MVAGICAGAVAAAVLAGGTGGGVADAGGVQETAVRAEARFALPGADAAHPALTYDRDLVPPGSWIEVRQRTGGAGATTVRLRVRGLAPGHAYGAHVHRKPCGADPAAAGGHYQHRPSADPADAVPENEVWLDFTPDAGGEGRAVARHDWGFRAGEASSVVIHDRPGNSGSRVACFTVPFRPAG</sequence>
<dbReference type="InterPro" id="IPR036423">
    <property type="entry name" value="SOD-like_Cu/Zn_dom_sf"/>
</dbReference>
<accession>A0ABT9LCQ8</accession>
<reference evidence="2 3" key="1">
    <citation type="submission" date="2023-07" db="EMBL/GenBank/DDBJ databases">
        <title>Sequencing the genomes of 1000 actinobacteria strains.</title>
        <authorList>
            <person name="Klenk H.-P."/>
        </authorList>
    </citation>
    <scope>NUCLEOTIDE SEQUENCE [LARGE SCALE GENOMIC DNA]</scope>
    <source>
        <strain evidence="2 3">DSM 40229</strain>
    </source>
</reference>
<dbReference type="GeneID" id="91550953"/>
<comment type="caution">
    <text evidence="2">The sequence shown here is derived from an EMBL/GenBank/DDBJ whole genome shotgun (WGS) entry which is preliminary data.</text>
</comment>
<keyword evidence="3" id="KW-1185">Reference proteome</keyword>
<name>A0ABT9LCQ8_STRGD</name>
<comment type="similarity">
    <text evidence="1">Belongs to the Cu-Zn superoxide dismutase family.</text>
</comment>
<dbReference type="EC" id="1.15.1.1" evidence="2"/>
<protein>
    <submittedName>
        <fullName evidence="2">Cu-Zn family superoxide dismutase</fullName>
        <ecNumber evidence="2">1.15.1.1</ecNumber>
    </submittedName>
</protein>
<dbReference type="InterPro" id="IPR018152">
    <property type="entry name" value="SOD_Cu/Zn_BS"/>
</dbReference>
<dbReference type="PROSITE" id="PS00332">
    <property type="entry name" value="SOD_CU_ZN_2"/>
    <property type="match status" value="1"/>
</dbReference>
<keyword evidence="2" id="KW-0560">Oxidoreductase</keyword>
<dbReference type="Proteomes" id="UP001231675">
    <property type="component" value="Unassembled WGS sequence"/>
</dbReference>
<evidence type="ECO:0000256" key="1">
    <source>
        <dbReference type="ARBA" id="ARBA00010457"/>
    </source>
</evidence>
<proteinExistence type="inferred from homology"/>
<dbReference type="SUPFAM" id="SSF49329">
    <property type="entry name" value="Cu,Zn superoxide dismutase-like"/>
    <property type="match status" value="1"/>
</dbReference>
<evidence type="ECO:0000313" key="2">
    <source>
        <dbReference type="EMBL" id="MDP9681511.1"/>
    </source>
</evidence>
<evidence type="ECO:0000313" key="3">
    <source>
        <dbReference type="Proteomes" id="UP001231675"/>
    </source>
</evidence>